<comment type="similarity">
    <text evidence="1">Belongs to the sigma-70 factor family. ECF subfamily.</text>
</comment>
<evidence type="ECO:0000256" key="1">
    <source>
        <dbReference type="ARBA" id="ARBA00010641"/>
    </source>
</evidence>
<dbReference type="Pfam" id="PF08281">
    <property type="entry name" value="Sigma70_r4_2"/>
    <property type="match status" value="1"/>
</dbReference>
<dbReference type="PATRIC" id="fig|1280952.3.peg.2395"/>
<dbReference type="NCBIfam" id="TIGR02937">
    <property type="entry name" value="sigma70-ECF"/>
    <property type="match status" value="1"/>
</dbReference>
<evidence type="ECO:0000256" key="3">
    <source>
        <dbReference type="ARBA" id="ARBA00023082"/>
    </source>
</evidence>
<evidence type="ECO:0000313" key="7">
    <source>
        <dbReference type="Proteomes" id="UP000024816"/>
    </source>
</evidence>
<reference evidence="6 7" key="1">
    <citation type="journal article" date="2014" name="Antonie Van Leeuwenhoek">
        <title>Hyphomonas beringensis sp. nov. and Hyphomonas chukchiensis sp. nov., isolated from surface seawater of the Bering Sea and Chukchi Sea.</title>
        <authorList>
            <person name="Li C."/>
            <person name="Lai Q."/>
            <person name="Li G."/>
            <person name="Dong C."/>
            <person name="Wang J."/>
            <person name="Liao Y."/>
            <person name="Shao Z."/>
        </authorList>
    </citation>
    <scope>NUCLEOTIDE SEQUENCE [LARGE SCALE GENOMIC DNA]</scope>
    <source>
        <strain evidence="6 7">VP2</strain>
    </source>
</reference>
<dbReference type="Gene3D" id="1.10.1740.10">
    <property type="match status" value="1"/>
</dbReference>
<keyword evidence="2" id="KW-0805">Transcription regulation</keyword>
<dbReference type="InterPro" id="IPR039425">
    <property type="entry name" value="RNA_pol_sigma-70-like"/>
</dbReference>
<keyword evidence="4" id="KW-0804">Transcription</keyword>
<feature type="domain" description="RNA polymerase sigma factor 70 region 4 type 2" evidence="5">
    <location>
        <begin position="143"/>
        <end position="189"/>
    </location>
</feature>
<dbReference type="InterPro" id="IPR013249">
    <property type="entry name" value="RNA_pol_sigma70_r4_t2"/>
</dbReference>
<dbReference type="InterPro" id="IPR013324">
    <property type="entry name" value="RNA_pol_sigma_r3/r4-like"/>
</dbReference>
<evidence type="ECO:0000259" key="5">
    <source>
        <dbReference type="Pfam" id="PF08281"/>
    </source>
</evidence>
<keyword evidence="7" id="KW-1185">Reference proteome</keyword>
<dbReference type="OrthoDB" id="7620544at2"/>
<dbReference type="STRING" id="1280952.HJA_11979"/>
<gene>
    <name evidence="6" type="ORF">HJA_11979</name>
</gene>
<dbReference type="InterPro" id="IPR014284">
    <property type="entry name" value="RNA_pol_sigma-70_dom"/>
</dbReference>
<dbReference type="Proteomes" id="UP000024816">
    <property type="component" value="Unassembled WGS sequence"/>
</dbReference>
<dbReference type="AlphaFoldDB" id="A0A059FB09"/>
<name>A0A059FB09_9PROT</name>
<protein>
    <submittedName>
        <fullName evidence="6">ECF subfamily RNA polymerase sigma-24 subunit</fullName>
    </submittedName>
</protein>
<dbReference type="eggNOG" id="COG1595">
    <property type="taxonomic scope" value="Bacteria"/>
</dbReference>
<dbReference type="SUPFAM" id="SSF88946">
    <property type="entry name" value="Sigma2 domain of RNA polymerase sigma factors"/>
    <property type="match status" value="1"/>
</dbReference>
<dbReference type="PANTHER" id="PTHR43133">
    <property type="entry name" value="RNA POLYMERASE ECF-TYPE SIGMA FACTO"/>
    <property type="match status" value="1"/>
</dbReference>
<sequence>MQAKPSCPDDVIPLGTFADAADVPVPDGNQADEADRARFLSHLFRQHYGELVGRLRKIHGAGPPEPEDVAQAAFSKLAGLPDLARIRSPRAFLFRTAINLGLNSNDKLRRGRNFVKSQMDGNFSPDVEEISPETVLMGKQDLERVARAMQQLSPKQKEILLRSRFRGQTYAEIKRDTGWSEADISRQLSSVMALLQAGLDG</sequence>
<dbReference type="InterPro" id="IPR036388">
    <property type="entry name" value="WH-like_DNA-bd_sf"/>
</dbReference>
<evidence type="ECO:0000313" key="6">
    <source>
        <dbReference type="EMBL" id="KCZ87718.1"/>
    </source>
</evidence>
<dbReference type="RefSeq" id="WP_051597626.1">
    <property type="nucleotide sequence ID" value="NZ_ARYJ01000007.1"/>
</dbReference>
<organism evidence="6 7">
    <name type="scientific">Hyphomonas jannaschiana VP2</name>
    <dbReference type="NCBI Taxonomy" id="1280952"/>
    <lineage>
        <taxon>Bacteria</taxon>
        <taxon>Pseudomonadati</taxon>
        <taxon>Pseudomonadota</taxon>
        <taxon>Alphaproteobacteria</taxon>
        <taxon>Hyphomonadales</taxon>
        <taxon>Hyphomonadaceae</taxon>
        <taxon>Hyphomonas</taxon>
    </lineage>
</organism>
<accession>A0A059FB09</accession>
<dbReference type="EMBL" id="ARYJ01000007">
    <property type="protein sequence ID" value="KCZ87718.1"/>
    <property type="molecule type" value="Genomic_DNA"/>
</dbReference>
<dbReference type="InterPro" id="IPR013325">
    <property type="entry name" value="RNA_pol_sigma_r2"/>
</dbReference>
<keyword evidence="3" id="KW-0731">Sigma factor</keyword>
<dbReference type="SUPFAM" id="SSF88659">
    <property type="entry name" value="Sigma3 and sigma4 domains of RNA polymerase sigma factors"/>
    <property type="match status" value="1"/>
</dbReference>
<comment type="caution">
    <text evidence="6">The sequence shown here is derived from an EMBL/GenBank/DDBJ whole genome shotgun (WGS) entry which is preliminary data.</text>
</comment>
<evidence type="ECO:0000256" key="2">
    <source>
        <dbReference type="ARBA" id="ARBA00023015"/>
    </source>
</evidence>
<dbReference type="Gene3D" id="1.10.10.10">
    <property type="entry name" value="Winged helix-like DNA-binding domain superfamily/Winged helix DNA-binding domain"/>
    <property type="match status" value="1"/>
</dbReference>
<dbReference type="GO" id="GO:0006352">
    <property type="term" value="P:DNA-templated transcription initiation"/>
    <property type="evidence" value="ECO:0007669"/>
    <property type="project" value="InterPro"/>
</dbReference>
<dbReference type="PANTHER" id="PTHR43133:SF63">
    <property type="entry name" value="RNA POLYMERASE SIGMA FACTOR FECI-RELATED"/>
    <property type="match status" value="1"/>
</dbReference>
<evidence type="ECO:0000256" key="4">
    <source>
        <dbReference type="ARBA" id="ARBA00023163"/>
    </source>
</evidence>
<proteinExistence type="inferred from homology"/>
<dbReference type="GO" id="GO:0016987">
    <property type="term" value="F:sigma factor activity"/>
    <property type="evidence" value="ECO:0007669"/>
    <property type="project" value="UniProtKB-KW"/>
</dbReference>
<dbReference type="GO" id="GO:0003677">
    <property type="term" value="F:DNA binding"/>
    <property type="evidence" value="ECO:0007669"/>
    <property type="project" value="InterPro"/>
</dbReference>